<keyword evidence="4" id="KW-1185">Reference proteome</keyword>
<evidence type="ECO:0000256" key="1">
    <source>
        <dbReference type="SAM" id="Coils"/>
    </source>
</evidence>
<name>A0A2V1GR77_9GAMM</name>
<proteinExistence type="predicted"/>
<keyword evidence="2" id="KW-0732">Signal</keyword>
<dbReference type="EMBL" id="QDDL01000007">
    <property type="protein sequence ID" value="PVZ66732.1"/>
    <property type="molecule type" value="Genomic_DNA"/>
</dbReference>
<feature type="chain" id="PRO_5016122739" evidence="2">
    <location>
        <begin position="23"/>
        <end position="303"/>
    </location>
</feature>
<evidence type="ECO:0000313" key="3">
    <source>
        <dbReference type="EMBL" id="PVZ66732.1"/>
    </source>
</evidence>
<accession>A0A2V1GR77</accession>
<evidence type="ECO:0000313" key="4">
    <source>
        <dbReference type="Proteomes" id="UP000244906"/>
    </source>
</evidence>
<dbReference type="RefSeq" id="WP_116688096.1">
    <property type="nucleotide sequence ID" value="NZ_CAWNYD010000007.1"/>
</dbReference>
<gene>
    <name evidence="3" type="ORF">DC094_15810</name>
</gene>
<feature type="coiled-coil region" evidence="1">
    <location>
        <begin position="171"/>
        <end position="198"/>
    </location>
</feature>
<sequence>MKKFIITSAAALVLSASFTATAVTAPLKTVTLTGSYGQNIEVELNQALHLAPTQGEFINYVSREAFRTCNPDLLAADATNRFSNANLTGTTASINQNGRASQYATLQMSTNGELFIPFTFDLIEPDDVGIPNPVIPYQEDGKTFVIAHDRNNGESAAQACIRGKKFTISQPNNSEAELQQTIAELQELKNQNARLIEWFFLAQSELIFQPNATSQPKLHRYSVDSLDRAGILRIKNPDGSAGNFHSVTSSNENYVYWNTFNELGLPTINIGYMEWIGSPNTYGYLNYIGNAPRPGQALVIQTR</sequence>
<keyword evidence="1" id="KW-0175">Coiled coil</keyword>
<protein>
    <submittedName>
        <fullName evidence="3">Uncharacterized protein</fullName>
    </submittedName>
</protein>
<reference evidence="3 4" key="1">
    <citation type="submission" date="2018-04" db="EMBL/GenBank/DDBJ databases">
        <title>Thalassorhabdus spongiae gen. nov., sp. nov., isolated from a marine sponge in South-West Iceland.</title>
        <authorList>
            <person name="Knobloch S."/>
            <person name="Daussin A."/>
            <person name="Johannsson R."/>
            <person name="Marteinsson V.T."/>
        </authorList>
    </citation>
    <scope>NUCLEOTIDE SEQUENCE [LARGE SCALE GENOMIC DNA]</scope>
    <source>
        <strain evidence="3 4">Hp12</strain>
    </source>
</reference>
<evidence type="ECO:0000256" key="2">
    <source>
        <dbReference type="SAM" id="SignalP"/>
    </source>
</evidence>
<organism evidence="3 4">
    <name type="scientific">Pelagibaculum spongiae</name>
    <dbReference type="NCBI Taxonomy" id="2080658"/>
    <lineage>
        <taxon>Bacteria</taxon>
        <taxon>Pseudomonadati</taxon>
        <taxon>Pseudomonadota</taxon>
        <taxon>Gammaproteobacteria</taxon>
        <taxon>Oceanospirillales</taxon>
        <taxon>Pelagibaculum</taxon>
    </lineage>
</organism>
<dbReference type="AlphaFoldDB" id="A0A2V1GR77"/>
<feature type="signal peptide" evidence="2">
    <location>
        <begin position="1"/>
        <end position="22"/>
    </location>
</feature>
<dbReference type="Proteomes" id="UP000244906">
    <property type="component" value="Unassembled WGS sequence"/>
</dbReference>
<comment type="caution">
    <text evidence="3">The sequence shown here is derived from an EMBL/GenBank/DDBJ whole genome shotgun (WGS) entry which is preliminary data.</text>
</comment>